<dbReference type="EMBL" id="JQEC01000021">
    <property type="protein sequence ID" value="KGJ93882.1"/>
    <property type="molecule type" value="Genomic_DNA"/>
</dbReference>
<comment type="caution">
    <text evidence="2">The sequence shown here is derived from an EMBL/GenBank/DDBJ whole genome shotgun (WGS) entry which is preliminary data.</text>
</comment>
<keyword evidence="1" id="KW-0472">Membrane</keyword>
<feature type="transmembrane region" description="Helical" evidence="1">
    <location>
        <begin position="103"/>
        <end position="126"/>
    </location>
</feature>
<dbReference type="OrthoDB" id="7063666at2"/>
<feature type="transmembrane region" description="Helical" evidence="1">
    <location>
        <begin position="74"/>
        <end position="91"/>
    </location>
</feature>
<name>A0A099KVI8_COLPS</name>
<keyword evidence="1" id="KW-1133">Transmembrane helix</keyword>
<reference evidence="2 3" key="1">
    <citation type="submission" date="2014-08" db="EMBL/GenBank/DDBJ databases">
        <title>Genomic and Phenotypic Diversity of Colwellia psychrerythraea strains from Disparate Marine Basins.</title>
        <authorList>
            <person name="Techtmann S.M."/>
            <person name="Stelling S.C."/>
            <person name="Utturkar S.M."/>
            <person name="Alshibli N."/>
            <person name="Harris A."/>
            <person name="Brown S.D."/>
            <person name="Hazen T.C."/>
        </authorList>
    </citation>
    <scope>NUCLEOTIDE SEQUENCE [LARGE SCALE GENOMIC DNA]</scope>
    <source>
        <strain evidence="2 3">GAB14E</strain>
    </source>
</reference>
<dbReference type="PATRIC" id="fig|28229.3.peg.2059"/>
<protein>
    <submittedName>
        <fullName evidence="2">Uncharacterized protein</fullName>
    </submittedName>
</protein>
<dbReference type="RefSeq" id="WP_033082101.1">
    <property type="nucleotide sequence ID" value="NZ_JQEC01000021.1"/>
</dbReference>
<feature type="transmembrane region" description="Helical" evidence="1">
    <location>
        <begin position="6"/>
        <end position="28"/>
    </location>
</feature>
<evidence type="ECO:0000313" key="2">
    <source>
        <dbReference type="EMBL" id="KGJ93882.1"/>
    </source>
</evidence>
<evidence type="ECO:0000256" key="1">
    <source>
        <dbReference type="SAM" id="Phobius"/>
    </source>
</evidence>
<proteinExistence type="predicted"/>
<evidence type="ECO:0000313" key="3">
    <source>
        <dbReference type="Proteomes" id="UP000029868"/>
    </source>
</evidence>
<accession>A0A099KVI8</accession>
<gene>
    <name evidence="2" type="ORF">GAB14E_2437</name>
</gene>
<dbReference type="Proteomes" id="UP000029868">
    <property type="component" value="Unassembled WGS sequence"/>
</dbReference>
<organism evidence="2 3">
    <name type="scientific">Colwellia psychrerythraea</name>
    <name type="common">Vibrio psychroerythus</name>
    <dbReference type="NCBI Taxonomy" id="28229"/>
    <lineage>
        <taxon>Bacteria</taxon>
        <taxon>Pseudomonadati</taxon>
        <taxon>Pseudomonadota</taxon>
        <taxon>Gammaproteobacteria</taxon>
        <taxon>Alteromonadales</taxon>
        <taxon>Colwelliaceae</taxon>
        <taxon>Colwellia</taxon>
    </lineage>
</organism>
<keyword evidence="1" id="KW-0812">Transmembrane</keyword>
<sequence length="129" mass="14392">MDYTVWQLIIVMISFGMVLLSVLCIIFPQKLILGMPHLVNSKLARYSDIVIRMFLGISLVLSAEAALIPLIFTIFGYLSMAAALAIPVLGTSKVEFIIKYITALLPVWTVRLVCAFSVFLFVFLIYNIG</sequence>
<dbReference type="AlphaFoldDB" id="A0A099KVI8"/>